<feature type="transmembrane region" description="Helical" evidence="1">
    <location>
        <begin position="157"/>
        <end position="176"/>
    </location>
</feature>
<dbReference type="SUPFAM" id="SSF48317">
    <property type="entry name" value="Acid phosphatase/Vanadium-dependent haloperoxidase"/>
    <property type="match status" value="1"/>
</dbReference>
<evidence type="ECO:0000259" key="2">
    <source>
        <dbReference type="SMART" id="SM00014"/>
    </source>
</evidence>
<dbReference type="Pfam" id="PF01569">
    <property type="entry name" value="PAP2"/>
    <property type="match status" value="1"/>
</dbReference>
<evidence type="ECO:0000313" key="3">
    <source>
        <dbReference type="EMBL" id="MCU6687176.1"/>
    </source>
</evidence>
<sequence length="241" mass="26955">MGSNIELMILDWIQNIRTPAGDAVMCFITKLGNAGMIWIVLAVILLLIPKTRKPRKGIPLWPSGQGKRKPRKGIPLWPFGPDTRKTGMVMMAALCIELVVCNGILKNLFARIRPCDVNTQIQLLIARPDDFSFPSGHTAASFAAVAALYFSGERKLWKPALILACLIAFSRLYLYVHYPTDILGGILVGIAAGYAIIQQCYVWIVMASICEGYLWRGIFRKTYRYVGKDEVSSCGKRRFLQ</sequence>
<dbReference type="PANTHER" id="PTHR14969:SF13">
    <property type="entry name" value="AT30094P"/>
    <property type="match status" value="1"/>
</dbReference>
<protein>
    <submittedName>
        <fullName evidence="3">Phosphatase PAP2 family protein</fullName>
    </submittedName>
</protein>
<dbReference type="Gene3D" id="1.20.144.10">
    <property type="entry name" value="Phosphatidic acid phosphatase type 2/haloperoxidase"/>
    <property type="match status" value="1"/>
</dbReference>
<feature type="domain" description="Phosphatidic acid phosphatase type 2/haloperoxidase" evidence="2">
    <location>
        <begin position="86"/>
        <end position="197"/>
    </location>
</feature>
<dbReference type="InterPro" id="IPR000326">
    <property type="entry name" value="PAP2/HPO"/>
</dbReference>
<evidence type="ECO:0000256" key="1">
    <source>
        <dbReference type="SAM" id="Phobius"/>
    </source>
</evidence>
<name>A0ABT2RP34_9FIRM</name>
<keyword evidence="1" id="KW-0812">Transmembrane</keyword>
<comment type="caution">
    <text evidence="3">The sequence shown here is derived from an EMBL/GenBank/DDBJ whole genome shotgun (WGS) entry which is preliminary data.</text>
</comment>
<feature type="transmembrane region" description="Helical" evidence="1">
    <location>
        <begin position="182"/>
        <end position="215"/>
    </location>
</feature>
<dbReference type="EMBL" id="JAOQJU010000015">
    <property type="protein sequence ID" value="MCU6687176.1"/>
    <property type="molecule type" value="Genomic_DNA"/>
</dbReference>
<proteinExistence type="predicted"/>
<keyword evidence="1" id="KW-0472">Membrane</keyword>
<keyword evidence="4" id="KW-1185">Reference proteome</keyword>
<dbReference type="InterPro" id="IPR036938">
    <property type="entry name" value="PAP2/HPO_sf"/>
</dbReference>
<evidence type="ECO:0000313" key="4">
    <source>
        <dbReference type="Proteomes" id="UP001652431"/>
    </source>
</evidence>
<keyword evidence="1" id="KW-1133">Transmembrane helix</keyword>
<feature type="transmembrane region" description="Helical" evidence="1">
    <location>
        <begin position="87"/>
        <end position="105"/>
    </location>
</feature>
<dbReference type="SMART" id="SM00014">
    <property type="entry name" value="acidPPc"/>
    <property type="match status" value="1"/>
</dbReference>
<accession>A0ABT2RP34</accession>
<reference evidence="3 4" key="1">
    <citation type="journal article" date="2021" name="ISME Commun">
        <title>Automated analysis of genomic sequences facilitates high-throughput and comprehensive description of bacteria.</title>
        <authorList>
            <person name="Hitch T.C.A."/>
        </authorList>
    </citation>
    <scope>NUCLEOTIDE SEQUENCE [LARGE SCALE GENOMIC DNA]</scope>
    <source>
        <strain evidence="3 4">Sanger_03</strain>
    </source>
</reference>
<gene>
    <name evidence="3" type="ORF">OCV99_11615</name>
</gene>
<feature type="transmembrane region" description="Helical" evidence="1">
    <location>
        <begin position="27"/>
        <end position="48"/>
    </location>
</feature>
<organism evidence="3 4">
    <name type="scientific">Dorea acetigenes</name>
    <dbReference type="NCBI Taxonomy" id="2981787"/>
    <lineage>
        <taxon>Bacteria</taxon>
        <taxon>Bacillati</taxon>
        <taxon>Bacillota</taxon>
        <taxon>Clostridia</taxon>
        <taxon>Lachnospirales</taxon>
        <taxon>Lachnospiraceae</taxon>
        <taxon>Dorea</taxon>
    </lineage>
</organism>
<dbReference type="PANTHER" id="PTHR14969">
    <property type="entry name" value="SPHINGOSINE-1-PHOSPHATE PHOSPHOHYDROLASE"/>
    <property type="match status" value="1"/>
</dbReference>
<dbReference type="Proteomes" id="UP001652431">
    <property type="component" value="Unassembled WGS sequence"/>
</dbReference>